<reference evidence="11 12" key="3">
    <citation type="submission" date="2016-01" db="EMBL/GenBank/DDBJ databases">
        <title>The new phylogeny of the genus Mycobacterium.</title>
        <authorList>
            <person name="Tarcisio F."/>
            <person name="Conor M."/>
            <person name="Antonella G."/>
            <person name="Elisabetta G."/>
            <person name="Giulia F.S."/>
            <person name="Sara T."/>
            <person name="Anna F."/>
            <person name="Clotilde B."/>
            <person name="Roberto B."/>
            <person name="Veronica D.S."/>
            <person name="Fabio R."/>
            <person name="Monica P."/>
            <person name="Olivier J."/>
            <person name="Enrico T."/>
            <person name="Nicola S."/>
        </authorList>
    </citation>
    <scope>NUCLEOTIDE SEQUENCE [LARGE SCALE GENOMIC DNA]</scope>
    <source>
        <strain evidence="11 12">DSM 44626</strain>
    </source>
</reference>
<dbReference type="EMBL" id="LQPY01000034">
    <property type="protein sequence ID" value="ORX00716.1"/>
    <property type="molecule type" value="Genomic_DNA"/>
</dbReference>
<evidence type="ECO:0000256" key="2">
    <source>
        <dbReference type="ARBA" id="ARBA00022475"/>
    </source>
</evidence>
<dbReference type="InterPro" id="IPR011701">
    <property type="entry name" value="MFS"/>
</dbReference>
<evidence type="ECO:0000313" key="10">
    <source>
        <dbReference type="EMBL" id="CDO88105.1"/>
    </source>
</evidence>
<dbReference type="PROSITE" id="PS50042">
    <property type="entry name" value="CNMP_BINDING_3"/>
    <property type="match status" value="1"/>
</dbReference>
<feature type="transmembrane region" description="Helical" evidence="7">
    <location>
        <begin position="308"/>
        <end position="327"/>
    </location>
</feature>
<dbReference type="Proteomes" id="UP000193710">
    <property type="component" value="Unassembled WGS sequence"/>
</dbReference>
<organism evidence="10">
    <name type="scientific">Mycobacterium triplex</name>
    <dbReference type="NCBI Taxonomy" id="47839"/>
    <lineage>
        <taxon>Bacteria</taxon>
        <taxon>Bacillati</taxon>
        <taxon>Actinomycetota</taxon>
        <taxon>Actinomycetes</taxon>
        <taxon>Mycobacteriales</taxon>
        <taxon>Mycobacteriaceae</taxon>
        <taxon>Mycobacterium</taxon>
        <taxon>Mycobacterium simiae complex</taxon>
    </lineage>
</organism>
<dbReference type="SUPFAM" id="SSF51206">
    <property type="entry name" value="cAMP-binding domain-like"/>
    <property type="match status" value="1"/>
</dbReference>
<dbReference type="OrthoDB" id="9815525at2"/>
<evidence type="ECO:0000256" key="4">
    <source>
        <dbReference type="ARBA" id="ARBA00022989"/>
    </source>
</evidence>
<feature type="transmembrane region" description="Helical" evidence="7">
    <location>
        <begin position="46"/>
        <end position="67"/>
    </location>
</feature>
<dbReference type="Gene3D" id="2.60.120.10">
    <property type="entry name" value="Jelly Rolls"/>
    <property type="match status" value="1"/>
</dbReference>
<feature type="region of interest" description="Disordered" evidence="6">
    <location>
        <begin position="531"/>
        <end position="554"/>
    </location>
</feature>
<comment type="subcellular location">
    <subcellularLocation>
        <location evidence="1">Cell membrane</location>
        <topology evidence="1">Multi-pass membrane protein</topology>
    </subcellularLocation>
</comment>
<dbReference type="GO" id="GO:0005886">
    <property type="term" value="C:plasma membrane"/>
    <property type="evidence" value="ECO:0007669"/>
    <property type="project" value="UniProtKB-SubCell"/>
</dbReference>
<feature type="domain" description="Cyclic nucleotide-binding" evidence="8">
    <location>
        <begin position="427"/>
        <end position="517"/>
    </location>
</feature>
<accession>A0A024JWA9</accession>
<dbReference type="PRINTS" id="PR01988">
    <property type="entry name" value="EXPORTERBACE"/>
</dbReference>
<feature type="transmembrane region" description="Helical" evidence="7">
    <location>
        <begin position="339"/>
        <end position="367"/>
    </location>
</feature>
<dbReference type="InterPro" id="IPR036259">
    <property type="entry name" value="MFS_trans_sf"/>
</dbReference>
<dbReference type="CDD" id="cd06173">
    <property type="entry name" value="MFS_MefA_like"/>
    <property type="match status" value="1"/>
</dbReference>
<evidence type="ECO:0000259" key="9">
    <source>
        <dbReference type="PROSITE" id="PS50850"/>
    </source>
</evidence>
<keyword evidence="4 7" id="KW-1133">Transmembrane helix</keyword>
<dbReference type="HOGENOM" id="CLU_482982_0_0_11"/>
<feature type="transmembrane region" description="Helical" evidence="7">
    <location>
        <begin position="284"/>
        <end position="302"/>
    </location>
</feature>
<dbReference type="InterPro" id="IPR018490">
    <property type="entry name" value="cNMP-bd_dom_sf"/>
</dbReference>
<dbReference type="CDD" id="cd00038">
    <property type="entry name" value="CAP_ED"/>
    <property type="match status" value="1"/>
</dbReference>
<dbReference type="InterPro" id="IPR000595">
    <property type="entry name" value="cNMP-bd_dom"/>
</dbReference>
<feature type="transmembrane region" description="Helical" evidence="7">
    <location>
        <begin position="154"/>
        <end position="175"/>
    </location>
</feature>
<dbReference type="Gene3D" id="1.20.1250.20">
    <property type="entry name" value="MFS general substrate transporter like domains"/>
    <property type="match status" value="1"/>
</dbReference>
<evidence type="ECO:0000313" key="12">
    <source>
        <dbReference type="Proteomes" id="UP000193710"/>
    </source>
</evidence>
<dbReference type="Proteomes" id="UP000028880">
    <property type="component" value="Unassembled WGS sequence"/>
</dbReference>
<dbReference type="EMBL" id="HG964446">
    <property type="protein sequence ID" value="CDO88105.1"/>
    <property type="molecule type" value="Genomic_DNA"/>
</dbReference>
<dbReference type="SUPFAM" id="SSF103473">
    <property type="entry name" value="MFS general substrate transporter"/>
    <property type="match status" value="1"/>
</dbReference>
<dbReference type="PANTHER" id="PTHR23513:SF11">
    <property type="entry name" value="STAPHYLOFERRIN A TRANSPORTER"/>
    <property type="match status" value="1"/>
</dbReference>
<dbReference type="PROSITE" id="PS50850">
    <property type="entry name" value="MFS"/>
    <property type="match status" value="1"/>
</dbReference>
<sequence>MARVYRDVIGVAGARALIGASAASEIGNWLYNAALLGYVYSATHSAAWVGAATVCRLLPLVLLGPFGGIIADRYRRRTVLLAGDSLRVLLMAALAVTVASAGPVTLVIALTTLASAAACAERPAAMAILPRLVGETRLGPANALLHTVQDVGVLIGPAVGAILLAVAPAWIAFLANGATFAVSALLISTIHPDPAPVGEHASGGRLAGGLRTVHATPFAWLLIVIVAMVEFTYGAQTVQLVVYATQSLGLGRGGYGVLLAAAGAGGLVSALVNGRLSVSRQVSVIVVVTGLLACASQLAYAGAQVLTIALAVTVIANAALVSCEVVGETTLARIAPRDALGRVIGIFDAVGIAGMIAGAILASVLLTLTSLRASLLILGAAAVLITLLCGLGLRGLDALSARRADALTSRINVLQGLPVTAGAPRIVLEQLAAAALFCPLPPGVDVVVQGAPAHAFYAVVAGRVVVHRDGRAVVHLGPGDSFGERGLLDQAPRNATVTTEMDTTLLRVEGNVLLHALEAAPSLRPALDLSSTAPGVQVPPGETALVDDPRWSDA</sequence>
<dbReference type="AlphaFoldDB" id="A0A024JWA9"/>
<dbReference type="STRING" id="47839.BN973_02468"/>
<dbReference type="SMART" id="SM00100">
    <property type="entry name" value="cNMP"/>
    <property type="match status" value="1"/>
</dbReference>
<reference evidence="10" key="2">
    <citation type="submission" date="2014-04" db="EMBL/GenBank/DDBJ databases">
        <authorList>
            <person name="Xu Y.W."/>
            <person name="Yang Q."/>
        </authorList>
    </citation>
    <scope>NUCLEOTIDE SEQUENCE</scope>
    <source>
        <strain evidence="10">DSM 44626</strain>
    </source>
</reference>
<dbReference type="Pfam" id="PF00027">
    <property type="entry name" value="cNMP_binding"/>
    <property type="match status" value="1"/>
</dbReference>
<dbReference type="InterPro" id="IPR014710">
    <property type="entry name" value="RmlC-like_jellyroll"/>
</dbReference>
<keyword evidence="5 7" id="KW-0472">Membrane</keyword>
<keyword evidence="12" id="KW-1185">Reference proteome</keyword>
<keyword evidence="2" id="KW-1003">Cell membrane</keyword>
<feature type="transmembrane region" description="Helical" evidence="7">
    <location>
        <begin position="373"/>
        <end position="393"/>
    </location>
</feature>
<dbReference type="eggNOG" id="COG0664">
    <property type="taxonomic scope" value="Bacteria"/>
</dbReference>
<evidence type="ECO:0000256" key="1">
    <source>
        <dbReference type="ARBA" id="ARBA00004651"/>
    </source>
</evidence>
<evidence type="ECO:0000259" key="8">
    <source>
        <dbReference type="PROSITE" id="PS50042"/>
    </source>
</evidence>
<reference evidence="10" key="1">
    <citation type="journal article" date="2014" name="Genome Announc.">
        <title>Draft Genome Sequence of Mycobacterium triplex DSM 44626.</title>
        <authorList>
            <person name="Sassi M."/>
            <person name="Croce O."/>
            <person name="Robert C."/>
            <person name="Raoult D."/>
            <person name="Drancourt M."/>
        </authorList>
    </citation>
    <scope>NUCLEOTIDE SEQUENCE [LARGE SCALE GENOMIC DNA]</scope>
    <source>
        <strain evidence="10">DSM 44626</strain>
    </source>
</reference>
<dbReference type="PANTHER" id="PTHR23513">
    <property type="entry name" value="INTEGRAL MEMBRANE EFFLUX PROTEIN-RELATED"/>
    <property type="match status" value="1"/>
</dbReference>
<gene>
    <name evidence="11" type="ORF">AWC29_01830</name>
    <name evidence="10" type="ORF">BN973_02468</name>
</gene>
<feature type="transmembrane region" description="Helical" evidence="7">
    <location>
        <begin position="253"/>
        <end position="272"/>
    </location>
</feature>
<dbReference type="GO" id="GO:0022857">
    <property type="term" value="F:transmembrane transporter activity"/>
    <property type="evidence" value="ECO:0007669"/>
    <property type="project" value="InterPro"/>
</dbReference>
<evidence type="ECO:0000313" key="11">
    <source>
        <dbReference type="EMBL" id="ORX00716.1"/>
    </source>
</evidence>
<protein>
    <submittedName>
        <fullName evidence="10">Major facilitator superfamily multidrug efflux transporter</fullName>
    </submittedName>
</protein>
<evidence type="ECO:0000256" key="6">
    <source>
        <dbReference type="SAM" id="MobiDB-lite"/>
    </source>
</evidence>
<evidence type="ECO:0000256" key="3">
    <source>
        <dbReference type="ARBA" id="ARBA00022692"/>
    </source>
</evidence>
<feature type="transmembrane region" description="Helical" evidence="7">
    <location>
        <begin position="88"/>
        <end position="110"/>
    </location>
</feature>
<dbReference type="Pfam" id="PF07690">
    <property type="entry name" value="MFS_1"/>
    <property type="match status" value="1"/>
</dbReference>
<dbReference type="InterPro" id="IPR022324">
    <property type="entry name" value="Bacilysin_exporter_BacE_put"/>
</dbReference>
<evidence type="ECO:0000256" key="5">
    <source>
        <dbReference type="ARBA" id="ARBA00023136"/>
    </source>
</evidence>
<dbReference type="InterPro" id="IPR020846">
    <property type="entry name" value="MFS_dom"/>
</dbReference>
<feature type="transmembrane region" description="Helical" evidence="7">
    <location>
        <begin position="215"/>
        <end position="233"/>
    </location>
</feature>
<proteinExistence type="predicted"/>
<evidence type="ECO:0000256" key="7">
    <source>
        <dbReference type="SAM" id="Phobius"/>
    </source>
</evidence>
<keyword evidence="3 7" id="KW-0812">Transmembrane</keyword>
<feature type="domain" description="Major facilitator superfamily (MFS) profile" evidence="9">
    <location>
        <begin position="8"/>
        <end position="397"/>
    </location>
</feature>
<name>A0A024JWA9_9MYCO</name>